<evidence type="ECO:0000313" key="2">
    <source>
        <dbReference type="EMBL" id="RDE84006.1"/>
    </source>
</evidence>
<proteinExistence type="predicted"/>
<dbReference type="Pfam" id="PF26110">
    <property type="entry name" value="GAPS4b_N"/>
    <property type="match status" value="1"/>
</dbReference>
<dbReference type="Proteomes" id="UP000253823">
    <property type="component" value="Unassembled WGS sequence"/>
</dbReference>
<accession>A0AAQ0GZJ8</accession>
<sequence length="377" mass="43185">MENKLDLKGLIPSGNELRVLLNSKHISEGEINNTLKNKGVFCGNSDKTFSVPLLVATLLTSNEYSNIIDKSMARNLKPKSKISKLELSNEGANWKEPLKNLFSSDFDIFQDIPNIEINTKPKLTFIGDNKAKIQYEIKRKDFSKDFLNRELDFSGEIIIEKQDDGISLESIYTHTSSETELINRRLGVAIAKKLKQSGVTKSDVEERITFDSFKDIERVRFFKRLTGGLGEYLKLDNVNEIVISREGSKTPLPNDPKVSWMNNTVTLMKIDGNRLHDIFLMSDEIYYKYYYIHNMLVTYKYSGSSNSGILKICFFFSSSSRKKLSFDKDAELTFVITGSNYENQPTASSRKNIENDISEKIRTMIKTEYQKILSERT</sequence>
<comment type="caution">
    <text evidence="2">The sequence shown here is derived from an EMBL/GenBank/DDBJ whole genome shotgun (WGS) entry which is preliminary data.</text>
</comment>
<organism evidence="2 3">
    <name type="scientific">Haemophilus parainfluenzae</name>
    <dbReference type="NCBI Taxonomy" id="729"/>
    <lineage>
        <taxon>Bacteria</taxon>
        <taxon>Pseudomonadati</taxon>
        <taxon>Pseudomonadota</taxon>
        <taxon>Gammaproteobacteria</taxon>
        <taxon>Pasteurellales</taxon>
        <taxon>Pasteurellaceae</taxon>
        <taxon>Haemophilus</taxon>
    </lineage>
</organism>
<dbReference type="AlphaFoldDB" id="A0AAQ0GZJ8"/>
<gene>
    <name evidence="2" type="ORF">DPV95_06655</name>
</gene>
<reference evidence="2 3" key="1">
    <citation type="submission" date="2018-05" db="EMBL/GenBank/DDBJ databases">
        <title>Draft Genome Sequences for a Diverse set of 7 Haemophilus Species.</title>
        <authorList>
            <person name="Nichols M."/>
            <person name="Topaz N."/>
            <person name="Wang X."/>
            <person name="Wang X."/>
            <person name="Boxrud D."/>
        </authorList>
    </citation>
    <scope>NUCLEOTIDE SEQUENCE [LARGE SCALE GENOMIC DNA]</scope>
    <source>
        <strain evidence="2 3">C2006002596</strain>
    </source>
</reference>
<dbReference type="InterPro" id="IPR058955">
    <property type="entry name" value="GAPS4b_N"/>
</dbReference>
<evidence type="ECO:0000259" key="1">
    <source>
        <dbReference type="Pfam" id="PF26110"/>
    </source>
</evidence>
<name>A0AAQ0GZJ8_HAEPA</name>
<dbReference type="RefSeq" id="WP_111406841.1">
    <property type="nucleotide sequence ID" value="NZ_QEPT01000004.1"/>
</dbReference>
<protein>
    <recommendedName>
        <fullName evidence="1">GAPS4b N-terminal domain-containing protein</fullName>
    </recommendedName>
</protein>
<feature type="domain" description="GAPS4b N-terminal" evidence="1">
    <location>
        <begin position="16"/>
        <end position="74"/>
    </location>
</feature>
<dbReference type="EMBL" id="QEPT01000004">
    <property type="protein sequence ID" value="RDE84006.1"/>
    <property type="molecule type" value="Genomic_DNA"/>
</dbReference>
<evidence type="ECO:0000313" key="3">
    <source>
        <dbReference type="Proteomes" id="UP000253823"/>
    </source>
</evidence>